<dbReference type="AlphaFoldDB" id="A0A1S1PX62"/>
<name>A0A1S1PX62_9ACTN</name>
<evidence type="ECO:0000256" key="1">
    <source>
        <dbReference type="HAMAP-Rule" id="MF_00386"/>
    </source>
</evidence>
<comment type="subcellular location">
    <subcellularLocation>
        <location evidence="1">Cell membrane</location>
        <topology evidence="1">Peripheral membrane protein</topology>
        <orientation evidence="1">Cytoplasmic side</orientation>
    </subcellularLocation>
</comment>
<dbReference type="Proteomes" id="UP000179769">
    <property type="component" value="Unassembled WGS sequence"/>
</dbReference>
<dbReference type="OrthoDB" id="9801753at2"/>
<protein>
    <recommendedName>
        <fullName evidence="1">Putative membrane protein insertion efficiency factor</fullName>
    </recommendedName>
</protein>
<dbReference type="NCBIfam" id="TIGR00278">
    <property type="entry name" value="membrane protein insertion efficiency factor YidD"/>
    <property type="match status" value="1"/>
</dbReference>
<keyword evidence="1" id="KW-0472">Membrane</keyword>
<comment type="function">
    <text evidence="1">Could be involved in insertion of integral membrane proteins into the membrane.</text>
</comment>
<dbReference type="PANTHER" id="PTHR33383:SF1">
    <property type="entry name" value="MEMBRANE PROTEIN INSERTION EFFICIENCY FACTOR-RELATED"/>
    <property type="match status" value="1"/>
</dbReference>
<dbReference type="GO" id="GO:0005886">
    <property type="term" value="C:plasma membrane"/>
    <property type="evidence" value="ECO:0007669"/>
    <property type="project" value="UniProtKB-SubCell"/>
</dbReference>
<dbReference type="EMBL" id="MAXA01000224">
    <property type="protein sequence ID" value="OHV27273.1"/>
    <property type="molecule type" value="Genomic_DNA"/>
</dbReference>
<dbReference type="RefSeq" id="WP_071065015.1">
    <property type="nucleotide sequence ID" value="NZ_JBFLUH010000116.1"/>
</dbReference>
<evidence type="ECO:0000256" key="2">
    <source>
        <dbReference type="SAM" id="MobiDB-lite"/>
    </source>
</evidence>
<evidence type="ECO:0000313" key="3">
    <source>
        <dbReference type="EMBL" id="OHV27273.1"/>
    </source>
</evidence>
<organism evidence="3 4">
    <name type="scientific">Parafrankia soli</name>
    <dbReference type="NCBI Taxonomy" id="2599596"/>
    <lineage>
        <taxon>Bacteria</taxon>
        <taxon>Bacillati</taxon>
        <taxon>Actinomycetota</taxon>
        <taxon>Actinomycetes</taxon>
        <taxon>Frankiales</taxon>
        <taxon>Frankiaceae</taxon>
        <taxon>Parafrankia</taxon>
    </lineage>
</organism>
<keyword evidence="1" id="KW-1003">Cell membrane</keyword>
<dbReference type="HAMAP" id="MF_00386">
    <property type="entry name" value="UPF0161_YidD"/>
    <property type="match status" value="1"/>
</dbReference>
<comment type="similarity">
    <text evidence="1">Belongs to the UPF0161 family.</text>
</comment>
<evidence type="ECO:0000313" key="4">
    <source>
        <dbReference type="Proteomes" id="UP000179769"/>
    </source>
</evidence>
<dbReference type="Pfam" id="PF01809">
    <property type="entry name" value="YidD"/>
    <property type="match status" value="1"/>
</dbReference>
<proteinExistence type="inferred from homology"/>
<reference evidence="4" key="1">
    <citation type="submission" date="2016-07" db="EMBL/GenBank/DDBJ databases">
        <title>Frankia sp. NRRL B-16219 Genome sequencing.</title>
        <authorList>
            <person name="Ghodhbane-Gtari F."/>
            <person name="Swanson E."/>
            <person name="Gueddou A."/>
            <person name="Louati M."/>
            <person name="Nouioui I."/>
            <person name="Hezbri K."/>
            <person name="Abebe-Akele F."/>
            <person name="Simpson S."/>
            <person name="Morris K."/>
            <person name="Thomas K."/>
            <person name="Gtari M."/>
            <person name="Tisa L.S."/>
        </authorList>
    </citation>
    <scope>NUCLEOTIDE SEQUENCE [LARGE SCALE GENOMIC DNA]</scope>
    <source>
        <strain evidence="4">NRRL B-16219</strain>
    </source>
</reference>
<comment type="caution">
    <text evidence="3">The sequence shown here is derived from an EMBL/GenBank/DDBJ whole genome shotgun (WGS) entry which is preliminary data.</text>
</comment>
<sequence>MSAVAGVGIAVAVLAFVDLVFVALAASARFATLARTSGDAVRGPLAWILVAAVRVYRAGWSGRNAGCCRFEPSCSAYALTAVTRHGGVIGGLLAIRRLLRCQPLSAGGYDPVPGEAPGGSVDPGTDRCRTASGPVGAVDSGTRHGHGTASLHRGTRSEIVGSRRGTRV</sequence>
<dbReference type="PANTHER" id="PTHR33383">
    <property type="entry name" value="MEMBRANE PROTEIN INSERTION EFFICIENCY FACTOR-RELATED"/>
    <property type="match status" value="1"/>
</dbReference>
<gene>
    <name evidence="3" type="ORF">BBK14_05260</name>
</gene>
<accession>A0A1S1PX62</accession>
<feature type="region of interest" description="Disordered" evidence="2">
    <location>
        <begin position="134"/>
        <end position="168"/>
    </location>
</feature>
<dbReference type="InterPro" id="IPR002696">
    <property type="entry name" value="Membr_insert_effic_factor_YidD"/>
</dbReference>
<keyword evidence="4" id="KW-1185">Reference proteome</keyword>
<dbReference type="SMART" id="SM01234">
    <property type="entry name" value="Haemolytic"/>
    <property type="match status" value="1"/>
</dbReference>